<protein>
    <submittedName>
        <fullName evidence="5">Uncharacterized protein</fullName>
    </submittedName>
</protein>
<feature type="repeat" description="TPR" evidence="3">
    <location>
        <begin position="106"/>
        <end position="139"/>
    </location>
</feature>
<dbReference type="SUPFAM" id="SSF48452">
    <property type="entry name" value="TPR-like"/>
    <property type="match status" value="2"/>
</dbReference>
<sequence length="323" mass="36693">MISDRHMVFKLFKSSALALSLVTAFPSATTFADGILFARAAQEAQDNGNLELAIEYYTDALNEGDLSKKHQAYVLNNRGTLFLDLRIPQEAEQDFIQSVKLLPTYGDAYFNLTSLYIAQDKNDKALSWLNKALIEIPEDAELLLKRGVLYREENEIEAALQDVSQAILIKPELGKILINESNPYLGSYIEYATIDHFITILSEEPPSLDAYIKRTKAYLSTGFLEQALTDAEYVIELEPKSFDAYEAKAIILFSQGAYDKAIRAFDLALHYAPNNPEIFYNRGRLYKSLGDNNNASFDFQMAYSINRQEKKYRKELKELGLVR</sequence>
<evidence type="ECO:0000313" key="6">
    <source>
        <dbReference type="Proteomes" id="UP000035444"/>
    </source>
</evidence>
<evidence type="ECO:0000313" key="5">
    <source>
        <dbReference type="EMBL" id="KLN61456.1"/>
    </source>
</evidence>
<dbReference type="Pfam" id="PF13414">
    <property type="entry name" value="TPR_11"/>
    <property type="match status" value="1"/>
</dbReference>
<feature type="repeat" description="TPR" evidence="3">
    <location>
        <begin position="140"/>
        <end position="173"/>
    </location>
</feature>
<gene>
    <name evidence="5" type="ORF">WH96_07500</name>
</gene>
<feature type="chain" id="PRO_5002596890" evidence="4">
    <location>
        <begin position="33"/>
        <end position="323"/>
    </location>
</feature>
<keyword evidence="4" id="KW-0732">Signal</keyword>
<dbReference type="PANTHER" id="PTHR44858:SF1">
    <property type="entry name" value="UDP-N-ACETYLGLUCOSAMINE--PEPTIDE N-ACETYLGLUCOSAMINYLTRANSFERASE SPINDLY-RELATED"/>
    <property type="match status" value="1"/>
</dbReference>
<dbReference type="EMBL" id="LAQL01000004">
    <property type="protein sequence ID" value="KLN61456.1"/>
    <property type="molecule type" value="Genomic_DNA"/>
</dbReference>
<dbReference type="InterPro" id="IPR019734">
    <property type="entry name" value="TPR_rpt"/>
</dbReference>
<keyword evidence="1" id="KW-0677">Repeat</keyword>
<dbReference type="STRING" id="1489064.WH96_07500"/>
<dbReference type="OrthoDB" id="9814069at2"/>
<dbReference type="AlphaFoldDB" id="A0A0H2MH19"/>
<dbReference type="Pfam" id="PF13432">
    <property type="entry name" value="TPR_16"/>
    <property type="match status" value="1"/>
</dbReference>
<organism evidence="5 6">
    <name type="scientific">Kiloniella spongiae</name>
    <dbReference type="NCBI Taxonomy" id="1489064"/>
    <lineage>
        <taxon>Bacteria</taxon>
        <taxon>Pseudomonadati</taxon>
        <taxon>Pseudomonadota</taxon>
        <taxon>Alphaproteobacteria</taxon>
        <taxon>Rhodospirillales</taxon>
        <taxon>Kiloniellaceae</taxon>
        <taxon>Kiloniella</taxon>
    </lineage>
</organism>
<dbReference type="InterPro" id="IPR011990">
    <property type="entry name" value="TPR-like_helical_dom_sf"/>
</dbReference>
<keyword evidence="2 3" id="KW-0802">TPR repeat</keyword>
<evidence type="ECO:0000256" key="1">
    <source>
        <dbReference type="ARBA" id="ARBA00022737"/>
    </source>
</evidence>
<reference evidence="5 6" key="1">
    <citation type="submission" date="2015-03" db="EMBL/GenBank/DDBJ databases">
        <title>Genome Sequence of Kiloniella spongiae MEBiC09566, isolated from a marine sponge.</title>
        <authorList>
            <person name="Shao Z."/>
            <person name="Wang L."/>
            <person name="Li X."/>
        </authorList>
    </citation>
    <scope>NUCLEOTIDE SEQUENCE [LARGE SCALE GENOMIC DNA]</scope>
    <source>
        <strain evidence="5 6">MEBiC09566</strain>
    </source>
</reference>
<feature type="repeat" description="TPR" evidence="3">
    <location>
        <begin position="276"/>
        <end position="309"/>
    </location>
</feature>
<proteinExistence type="predicted"/>
<dbReference type="Proteomes" id="UP000035444">
    <property type="component" value="Unassembled WGS sequence"/>
</dbReference>
<keyword evidence="6" id="KW-1185">Reference proteome</keyword>
<feature type="signal peptide" evidence="4">
    <location>
        <begin position="1"/>
        <end position="32"/>
    </location>
</feature>
<dbReference type="SMART" id="SM00028">
    <property type="entry name" value="TPR"/>
    <property type="match status" value="7"/>
</dbReference>
<dbReference type="InterPro" id="IPR050498">
    <property type="entry name" value="Ycf3"/>
</dbReference>
<comment type="caution">
    <text evidence="5">The sequence shown here is derived from an EMBL/GenBank/DDBJ whole genome shotgun (WGS) entry which is preliminary data.</text>
</comment>
<name>A0A0H2MH19_9PROT</name>
<accession>A0A0H2MH19</accession>
<evidence type="ECO:0000256" key="2">
    <source>
        <dbReference type="ARBA" id="ARBA00022803"/>
    </source>
</evidence>
<evidence type="ECO:0000256" key="4">
    <source>
        <dbReference type="SAM" id="SignalP"/>
    </source>
</evidence>
<evidence type="ECO:0000256" key="3">
    <source>
        <dbReference type="PROSITE-ProRule" id="PRU00339"/>
    </source>
</evidence>
<dbReference type="Gene3D" id="1.25.40.10">
    <property type="entry name" value="Tetratricopeptide repeat domain"/>
    <property type="match status" value="3"/>
</dbReference>
<dbReference type="PROSITE" id="PS50005">
    <property type="entry name" value="TPR"/>
    <property type="match status" value="4"/>
</dbReference>
<feature type="repeat" description="TPR" evidence="3">
    <location>
        <begin position="242"/>
        <end position="275"/>
    </location>
</feature>
<dbReference type="PANTHER" id="PTHR44858">
    <property type="entry name" value="TETRATRICOPEPTIDE REPEAT PROTEIN 6"/>
    <property type="match status" value="1"/>
</dbReference>